<keyword evidence="9" id="KW-1185">Reference proteome</keyword>
<dbReference type="Pfam" id="PF00005">
    <property type="entry name" value="ABC_tran"/>
    <property type="match status" value="1"/>
</dbReference>
<keyword evidence="2" id="KW-0813">Transport</keyword>
<dbReference type="SUPFAM" id="SSF52540">
    <property type="entry name" value="P-loop containing nucleoside triphosphate hydrolases"/>
    <property type="match status" value="1"/>
</dbReference>
<dbReference type="InterPro" id="IPR003439">
    <property type="entry name" value="ABC_transporter-like_ATP-bd"/>
</dbReference>
<dbReference type="Gene3D" id="3.40.50.300">
    <property type="entry name" value="P-loop containing nucleotide triphosphate hydrolases"/>
    <property type="match status" value="1"/>
</dbReference>
<dbReference type="EMBL" id="BMAC01000630">
    <property type="protein sequence ID" value="GFQ00500.1"/>
    <property type="molecule type" value="Genomic_DNA"/>
</dbReference>
<feature type="region of interest" description="Disordered" evidence="6">
    <location>
        <begin position="214"/>
        <end position="252"/>
    </location>
</feature>
<accession>A0A830CNC9</accession>
<evidence type="ECO:0000313" key="9">
    <source>
        <dbReference type="Proteomes" id="UP000653305"/>
    </source>
</evidence>
<dbReference type="Proteomes" id="UP000653305">
    <property type="component" value="Unassembled WGS sequence"/>
</dbReference>
<evidence type="ECO:0000256" key="4">
    <source>
        <dbReference type="ARBA" id="ARBA00022989"/>
    </source>
</evidence>
<proteinExistence type="predicted"/>
<dbReference type="OrthoDB" id="1415347at2759"/>
<dbReference type="PANTHER" id="PTHR48041:SF91">
    <property type="entry name" value="ABC TRANSPORTER G FAMILY MEMBER 28"/>
    <property type="match status" value="1"/>
</dbReference>
<comment type="caution">
    <text evidence="8">The sequence shown here is derived from an EMBL/GenBank/DDBJ whole genome shotgun (WGS) entry which is preliminary data.</text>
</comment>
<keyword evidence="5" id="KW-0472">Membrane</keyword>
<name>A0A830CNC9_9LAMI</name>
<dbReference type="InterPro" id="IPR027417">
    <property type="entry name" value="P-loop_NTPase"/>
</dbReference>
<organism evidence="8 9">
    <name type="scientific">Phtheirospermum japonicum</name>
    <dbReference type="NCBI Taxonomy" id="374723"/>
    <lineage>
        <taxon>Eukaryota</taxon>
        <taxon>Viridiplantae</taxon>
        <taxon>Streptophyta</taxon>
        <taxon>Embryophyta</taxon>
        <taxon>Tracheophyta</taxon>
        <taxon>Spermatophyta</taxon>
        <taxon>Magnoliopsida</taxon>
        <taxon>eudicotyledons</taxon>
        <taxon>Gunneridae</taxon>
        <taxon>Pentapetalae</taxon>
        <taxon>asterids</taxon>
        <taxon>lamiids</taxon>
        <taxon>Lamiales</taxon>
        <taxon>Orobanchaceae</taxon>
        <taxon>Orobanchaceae incertae sedis</taxon>
        <taxon>Phtheirospermum</taxon>
    </lineage>
</organism>
<evidence type="ECO:0000256" key="2">
    <source>
        <dbReference type="ARBA" id="ARBA00022448"/>
    </source>
</evidence>
<dbReference type="AlphaFoldDB" id="A0A830CNC9"/>
<protein>
    <submittedName>
        <fullName evidence="8">Putative white-brown complex homolog protein 30</fullName>
    </submittedName>
</protein>
<dbReference type="GO" id="GO:0005524">
    <property type="term" value="F:ATP binding"/>
    <property type="evidence" value="ECO:0007669"/>
    <property type="project" value="InterPro"/>
</dbReference>
<dbReference type="GO" id="GO:0016887">
    <property type="term" value="F:ATP hydrolysis activity"/>
    <property type="evidence" value="ECO:0007669"/>
    <property type="project" value="InterPro"/>
</dbReference>
<feature type="domain" description="ABC transporter" evidence="7">
    <location>
        <begin position="318"/>
        <end position="392"/>
    </location>
</feature>
<sequence length="475" mass="53050">MGGQTGTAIRPMGSQVVSQDGCVQLGPMCRLTYKIPGPYPHKYPVAAPVVRGSFAPPLVHWVPTARSPLTTEVQEDVNHILTNSHQGRIILVVVRRFGPMLVQTMRNYCPMGSTDEKRCITLTTCDSNAESQNIHAYGVMLIVSCSLPVWKSFGSVEHHYADYIKLWIYAKEAAKKWVVKLKSQISDKFSRKSFNNPDEVQILDHAEESGALYPSTSTVSHLPTDTSEALDSAEPRNKNVKKKNQKEKETHTHSQIFKYAYSWLKREKAQQQQNKNRTFSGMISMATDSETKKRPLIESAFSDLTVTLKGKHKNLMRAVTGKIKAGWIMPIMGSSGAGKTTLLSALTGKAVGFMVNGTILINRKSVSIHSYRKIIGFVPQDDIVNGNLTVEAIRGSLVGRVEKRGISGGRRKLFLYEPTLDWTAHCPSYFLEHLDEKLLRGLISVWLSIDQGAYTMIWRFKLNLKLHLSSSSSAR</sequence>
<evidence type="ECO:0000259" key="7">
    <source>
        <dbReference type="Pfam" id="PF00005"/>
    </source>
</evidence>
<comment type="subcellular location">
    <subcellularLocation>
        <location evidence="1">Membrane</location>
        <topology evidence="1">Multi-pass membrane protein</topology>
    </subcellularLocation>
</comment>
<reference evidence="8" key="1">
    <citation type="submission" date="2020-07" db="EMBL/GenBank/DDBJ databases">
        <title>Ethylene signaling mediates host invasion by parasitic plants.</title>
        <authorList>
            <person name="Yoshida S."/>
        </authorList>
    </citation>
    <scope>NUCLEOTIDE SEQUENCE</scope>
    <source>
        <strain evidence="8">Okayama</strain>
    </source>
</reference>
<evidence type="ECO:0000256" key="5">
    <source>
        <dbReference type="ARBA" id="ARBA00023136"/>
    </source>
</evidence>
<evidence type="ECO:0000313" key="8">
    <source>
        <dbReference type="EMBL" id="GFQ00500.1"/>
    </source>
</evidence>
<dbReference type="PANTHER" id="PTHR48041">
    <property type="entry name" value="ABC TRANSPORTER G FAMILY MEMBER 28"/>
    <property type="match status" value="1"/>
</dbReference>
<evidence type="ECO:0000256" key="1">
    <source>
        <dbReference type="ARBA" id="ARBA00004141"/>
    </source>
</evidence>
<keyword evidence="3" id="KW-0812">Transmembrane</keyword>
<dbReference type="GO" id="GO:0016020">
    <property type="term" value="C:membrane"/>
    <property type="evidence" value="ECO:0007669"/>
    <property type="project" value="UniProtKB-SubCell"/>
</dbReference>
<feature type="compositionally biased region" description="Polar residues" evidence="6">
    <location>
        <begin position="214"/>
        <end position="229"/>
    </location>
</feature>
<gene>
    <name evidence="8" type="ORF">PHJA_002194000</name>
</gene>
<evidence type="ECO:0000256" key="3">
    <source>
        <dbReference type="ARBA" id="ARBA00022692"/>
    </source>
</evidence>
<keyword evidence="4" id="KW-1133">Transmembrane helix</keyword>
<dbReference type="GO" id="GO:0042626">
    <property type="term" value="F:ATPase-coupled transmembrane transporter activity"/>
    <property type="evidence" value="ECO:0007669"/>
    <property type="project" value="TreeGrafter"/>
</dbReference>
<dbReference type="InterPro" id="IPR050352">
    <property type="entry name" value="ABCG_transporters"/>
</dbReference>
<evidence type="ECO:0000256" key="6">
    <source>
        <dbReference type="SAM" id="MobiDB-lite"/>
    </source>
</evidence>